<feature type="compositionally biased region" description="Pro residues" evidence="1">
    <location>
        <begin position="25"/>
        <end position="38"/>
    </location>
</feature>
<gene>
    <name evidence="2" type="ORF">BJ212DRAFT_1475927</name>
</gene>
<name>A0A9P7EKI3_9AGAM</name>
<organism evidence="2 3">
    <name type="scientific">Suillus subaureus</name>
    <dbReference type="NCBI Taxonomy" id="48587"/>
    <lineage>
        <taxon>Eukaryota</taxon>
        <taxon>Fungi</taxon>
        <taxon>Dikarya</taxon>
        <taxon>Basidiomycota</taxon>
        <taxon>Agaricomycotina</taxon>
        <taxon>Agaricomycetes</taxon>
        <taxon>Agaricomycetidae</taxon>
        <taxon>Boletales</taxon>
        <taxon>Suillineae</taxon>
        <taxon>Suillaceae</taxon>
        <taxon>Suillus</taxon>
    </lineage>
</organism>
<comment type="caution">
    <text evidence="2">The sequence shown here is derived from an EMBL/GenBank/DDBJ whole genome shotgun (WGS) entry which is preliminary data.</text>
</comment>
<reference evidence="2" key="1">
    <citation type="journal article" date="2020" name="New Phytol.">
        <title>Comparative genomics reveals dynamic genome evolution in host specialist ectomycorrhizal fungi.</title>
        <authorList>
            <person name="Lofgren L.A."/>
            <person name="Nguyen N.H."/>
            <person name="Vilgalys R."/>
            <person name="Ruytinx J."/>
            <person name="Liao H.L."/>
            <person name="Branco S."/>
            <person name="Kuo A."/>
            <person name="LaButti K."/>
            <person name="Lipzen A."/>
            <person name="Andreopoulos W."/>
            <person name="Pangilinan J."/>
            <person name="Riley R."/>
            <person name="Hundley H."/>
            <person name="Na H."/>
            <person name="Barry K."/>
            <person name="Grigoriev I.V."/>
            <person name="Stajich J.E."/>
            <person name="Kennedy P.G."/>
        </authorList>
    </citation>
    <scope>NUCLEOTIDE SEQUENCE</scope>
    <source>
        <strain evidence="2">MN1</strain>
    </source>
</reference>
<evidence type="ECO:0000256" key="1">
    <source>
        <dbReference type="SAM" id="MobiDB-lite"/>
    </source>
</evidence>
<dbReference type="Proteomes" id="UP000807769">
    <property type="component" value="Unassembled WGS sequence"/>
</dbReference>
<evidence type="ECO:0000313" key="3">
    <source>
        <dbReference type="Proteomes" id="UP000807769"/>
    </source>
</evidence>
<dbReference type="RefSeq" id="XP_041198348.1">
    <property type="nucleotide sequence ID" value="XM_041339302.1"/>
</dbReference>
<dbReference type="EMBL" id="JABBWG010000003">
    <property type="protein sequence ID" value="KAG1824631.1"/>
    <property type="molecule type" value="Genomic_DNA"/>
</dbReference>
<dbReference type="OrthoDB" id="2682639at2759"/>
<feature type="region of interest" description="Disordered" evidence="1">
    <location>
        <begin position="20"/>
        <end position="61"/>
    </location>
</feature>
<proteinExistence type="predicted"/>
<accession>A0A9P7EKI3</accession>
<keyword evidence="3" id="KW-1185">Reference proteome</keyword>
<evidence type="ECO:0000313" key="2">
    <source>
        <dbReference type="EMBL" id="KAG1824631.1"/>
    </source>
</evidence>
<dbReference type="GeneID" id="64633318"/>
<protein>
    <submittedName>
        <fullName evidence="2">Uncharacterized protein</fullName>
    </submittedName>
</protein>
<sequence>MEGHRGQLISTGVIKATNETTVSVPLPPSRALPPPFTPPSAAMNLDPADHMPEASEQPNPPQLLTLMDQKEVMKEVKQVMW</sequence>
<dbReference type="AlphaFoldDB" id="A0A9P7EKI3"/>